<proteinExistence type="predicted"/>
<feature type="transmembrane region" description="Helical" evidence="1">
    <location>
        <begin position="44"/>
        <end position="66"/>
    </location>
</feature>
<keyword evidence="1" id="KW-1133">Transmembrane helix</keyword>
<evidence type="ECO:0000313" key="3">
    <source>
        <dbReference type="Proteomes" id="UP000821598"/>
    </source>
</evidence>
<dbReference type="Proteomes" id="UP000821598">
    <property type="component" value="Unassembled WGS sequence"/>
</dbReference>
<evidence type="ECO:0000256" key="1">
    <source>
        <dbReference type="SAM" id="Phobius"/>
    </source>
</evidence>
<gene>
    <name evidence="2" type="ORF">FSB64_22000</name>
</gene>
<keyword evidence="3" id="KW-1185">Reference proteome</keyword>
<evidence type="ECO:0000313" key="2">
    <source>
        <dbReference type="EMBL" id="NVI06392.1"/>
    </source>
</evidence>
<name>A0ABX2NQI3_9BURK</name>
<keyword evidence="1" id="KW-0812">Transmembrane</keyword>
<protein>
    <submittedName>
        <fullName evidence="2">Uncharacterized protein</fullName>
    </submittedName>
</protein>
<keyword evidence="1" id="KW-0472">Membrane</keyword>
<comment type="caution">
    <text evidence="2">The sequence shown here is derived from an EMBL/GenBank/DDBJ whole genome shotgun (WGS) entry which is preliminary data.</text>
</comment>
<reference evidence="2 3" key="1">
    <citation type="submission" date="2019-08" db="EMBL/GenBank/DDBJ databases">
        <title>Paraburkholderia simonii sp. nov. and P. youngii sp. nov. Brazilian and Mexican Mimosa-associated rhizobia.</title>
        <authorList>
            <person name="Mavima L."/>
            <person name="Beukes C.W."/>
            <person name="Palmer M."/>
            <person name="De Meyer S.E."/>
            <person name="James E.K."/>
            <person name="Maluk M."/>
            <person name="Avontuur J.R."/>
            <person name="Chan W.Y."/>
            <person name="Venter S.N."/>
            <person name="Steenkamp E.T."/>
        </authorList>
    </citation>
    <scope>NUCLEOTIDE SEQUENCE [LARGE SCALE GENOMIC DNA]</scope>
    <source>
        <strain evidence="2 3">JPY454</strain>
    </source>
</reference>
<sequence length="82" mass="8623">MKELLKKWGEALKGEPGEWGEVLGFFGHGFAGIVGGLIKVALAVFIMVMIVVAPPFGLIMLVLAIIHHVAYHGAKAGAKAAK</sequence>
<dbReference type="EMBL" id="VOMC01000023">
    <property type="protein sequence ID" value="NVI06392.1"/>
    <property type="molecule type" value="Genomic_DNA"/>
</dbReference>
<feature type="transmembrane region" description="Helical" evidence="1">
    <location>
        <begin position="21"/>
        <end position="38"/>
    </location>
</feature>
<accession>A0ABX2NQI3</accession>
<organism evidence="2 3">
    <name type="scientific">Paraburkholderia youngii</name>
    <dbReference type="NCBI Taxonomy" id="2782701"/>
    <lineage>
        <taxon>Bacteria</taxon>
        <taxon>Pseudomonadati</taxon>
        <taxon>Pseudomonadota</taxon>
        <taxon>Betaproteobacteria</taxon>
        <taxon>Burkholderiales</taxon>
        <taxon>Burkholderiaceae</taxon>
        <taxon>Paraburkholderia</taxon>
    </lineage>
</organism>
<dbReference type="RefSeq" id="WP_176367852.1">
    <property type="nucleotide sequence ID" value="NZ_JBNDKX010000004.1"/>
</dbReference>